<dbReference type="AlphaFoldDB" id="A0A4Q1JU40"/>
<comment type="function">
    <text evidence="9">Required for the formation of a threonylcarbamoyl group on adenosine at position 37 (t(6)A37) in tRNAs that read codons beginning with adenine. Catalyzes the conversion of L-threonine, HCO(3)(-)/CO(2) and ATP to give threonylcarbamoyl-AMP (TC-AMP) as the acyladenylate intermediate, with the release of diphosphate.</text>
</comment>
<sequence>MGTALTLDAAVTSLRSGGVVAYPTEAVWGLGCDPADERAVHRILQIKQRPVEKGMILIAASLDQLKPYLDLTILDEGRLQAVTDSWPGPNTWVMPASLRAPRWITGAHSGIAVRVSAHPEVIALCEAFDGALVSTSANPAGAEPARSLEQFDPALREAIDGWVPGAVGTLASPTVIRVAQTGQVLRT</sequence>
<dbReference type="GO" id="GO:0061710">
    <property type="term" value="F:L-threonylcarbamoyladenylate synthase"/>
    <property type="evidence" value="ECO:0007669"/>
    <property type="project" value="UniProtKB-EC"/>
</dbReference>
<dbReference type="EMBL" id="SAWZ01000009">
    <property type="protein sequence ID" value="RXR01978.1"/>
    <property type="molecule type" value="Genomic_DNA"/>
</dbReference>
<keyword evidence="6 9" id="KW-0547">Nucleotide-binding</keyword>
<reference evidence="11 12" key="1">
    <citation type="submission" date="2019-01" db="EMBL/GenBank/DDBJ databases">
        <title>Pseudoxanthomonas composti sp. nov., isolated from compost.</title>
        <authorList>
            <person name="Yang G."/>
        </authorList>
    </citation>
    <scope>NUCLEOTIDE SEQUENCE [LARGE SCALE GENOMIC DNA]</scope>
    <source>
        <strain evidence="11 12">GSS15</strain>
    </source>
</reference>
<dbReference type="GO" id="GO:0006450">
    <property type="term" value="P:regulation of translational fidelity"/>
    <property type="evidence" value="ECO:0007669"/>
    <property type="project" value="TreeGrafter"/>
</dbReference>
<dbReference type="Proteomes" id="UP000289784">
    <property type="component" value="Unassembled WGS sequence"/>
</dbReference>
<name>A0A4Q1JU40_9GAMM</name>
<evidence type="ECO:0000313" key="11">
    <source>
        <dbReference type="EMBL" id="RXR01978.1"/>
    </source>
</evidence>
<dbReference type="InterPro" id="IPR017945">
    <property type="entry name" value="DHBP_synth_RibB-like_a/b_dom"/>
</dbReference>
<dbReference type="OrthoDB" id="9814580at2"/>
<dbReference type="GO" id="GO:0000049">
    <property type="term" value="F:tRNA binding"/>
    <property type="evidence" value="ECO:0007669"/>
    <property type="project" value="TreeGrafter"/>
</dbReference>
<comment type="subcellular location">
    <subcellularLocation>
        <location evidence="1 9">Cytoplasm</location>
    </subcellularLocation>
</comment>
<dbReference type="EC" id="2.7.7.87" evidence="9"/>
<evidence type="ECO:0000256" key="3">
    <source>
        <dbReference type="ARBA" id="ARBA00022679"/>
    </source>
</evidence>
<keyword evidence="12" id="KW-1185">Reference proteome</keyword>
<accession>A0A4Q1JU40</accession>
<dbReference type="FunFam" id="3.90.870.10:FF:000004">
    <property type="entry name" value="Threonylcarbamoyl-AMP synthase"/>
    <property type="match status" value="1"/>
</dbReference>
<organism evidence="11 12">
    <name type="scientific">Pseudoxanthomonas composti</name>
    <dbReference type="NCBI Taxonomy" id="2137479"/>
    <lineage>
        <taxon>Bacteria</taxon>
        <taxon>Pseudomonadati</taxon>
        <taxon>Pseudomonadota</taxon>
        <taxon>Gammaproteobacteria</taxon>
        <taxon>Lysobacterales</taxon>
        <taxon>Lysobacteraceae</taxon>
        <taxon>Pseudoxanthomonas</taxon>
    </lineage>
</organism>
<evidence type="ECO:0000256" key="7">
    <source>
        <dbReference type="ARBA" id="ARBA00022840"/>
    </source>
</evidence>
<evidence type="ECO:0000256" key="1">
    <source>
        <dbReference type="ARBA" id="ARBA00004496"/>
    </source>
</evidence>
<comment type="similarity">
    <text evidence="9">Belongs to the SUA5 family. TsaC subfamily.</text>
</comment>
<evidence type="ECO:0000256" key="4">
    <source>
        <dbReference type="ARBA" id="ARBA00022694"/>
    </source>
</evidence>
<keyword evidence="7 9" id="KW-0067">ATP-binding</keyword>
<evidence type="ECO:0000256" key="8">
    <source>
        <dbReference type="ARBA" id="ARBA00048366"/>
    </source>
</evidence>
<comment type="catalytic activity">
    <reaction evidence="8 9">
        <text>L-threonine + hydrogencarbonate + ATP = L-threonylcarbamoyladenylate + diphosphate + H2O</text>
        <dbReference type="Rhea" id="RHEA:36407"/>
        <dbReference type="ChEBI" id="CHEBI:15377"/>
        <dbReference type="ChEBI" id="CHEBI:17544"/>
        <dbReference type="ChEBI" id="CHEBI:30616"/>
        <dbReference type="ChEBI" id="CHEBI:33019"/>
        <dbReference type="ChEBI" id="CHEBI:57926"/>
        <dbReference type="ChEBI" id="CHEBI:73682"/>
        <dbReference type="EC" id="2.7.7.87"/>
    </reaction>
</comment>
<dbReference type="GO" id="GO:0002949">
    <property type="term" value="P:tRNA threonylcarbamoyladenosine modification"/>
    <property type="evidence" value="ECO:0007669"/>
    <property type="project" value="UniProtKB-UniRule"/>
</dbReference>
<dbReference type="GO" id="GO:0005524">
    <property type="term" value="F:ATP binding"/>
    <property type="evidence" value="ECO:0007669"/>
    <property type="project" value="UniProtKB-UniRule"/>
</dbReference>
<dbReference type="InterPro" id="IPR006070">
    <property type="entry name" value="Sua5-like_dom"/>
</dbReference>
<evidence type="ECO:0000256" key="2">
    <source>
        <dbReference type="ARBA" id="ARBA00022490"/>
    </source>
</evidence>
<feature type="domain" description="YrdC-like" evidence="10">
    <location>
        <begin position="4"/>
        <end position="187"/>
    </location>
</feature>
<dbReference type="Pfam" id="PF01300">
    <property type="entry name" value="Sua5_yciO_yrdC"/>
    <property type="match status" value="1"/>
</dbReference>
<evidence type="ECO:0000313" key="12">
    <source>
        <dbReference type="Proteomes" id="UP000289784"/>
    </source>
</evidence>
<dbReference type="HAMAP" id="MF_01852">
    <property type="entry name" value="TsaC"/>
    <property type="match status" value="1"/>
</dbReference>
<evidence type="ECO:0000259" key="10">
    <source>
        <dbReference type="PROSITE" id="PS51163"/>
    </source>
</evidence>
<evidence type="ECO:0000256" key="9">
    <source>
        <dbReference type="HAMAP-Rule" id="MF_01852"/>
    </source>
</evidence>
<dbReference type="GO" id="GO:0005737">
    <property type="term" value="C:cytoplasm"/>
    <property type="evidence" value="ECO:0007669"/>
    <property type="project" value="UniProtKB-SubCell"/>
</dbReference>
<dbReference type="InterPro" id="IPR050156">
    <property type="entry name" value="TC-AMP_synthase_SUA5"/>
</dbReference>
<dbReference type="SUPFAM" id="SSF55821">
    <property type="entry name" value="YrdC/RibB"/>
    <property type="match status" value="1"/>
</dbReference>
<gene>
    <name evidence="9" type="primary">tsaC</name>
    <name evidence="11" type="ORF">EPA99_15045</name>
</gene>
<comment type="caution">
    <text evidence="11">The sequence shown here is derived from an EMBL/GenBank/DDBJ whole genome shotgun (WGS) entry which is preliminary data.</text>
</comment>
<keyword evidence="4 9" id="KW-0819">tRNA processing</keyword>
<evidence type="ECO:0000256" key="5">
    <source>
        <dbReference type="ARBA" id="ARBA00022695"/>
    </source>
</evidence>
<dbReference type="RefSeq" id="WP_129472067.1">
    <property type="nucleotide sequence ID" value="NZ_SAWZ01000009.1"/>
</dbReference>
<keyword evidence="3 9" id="KW-0808">Transferase</keyword>
<proteinExistence type="inferred from homology"/>
<keyword evidence="5 9" id="KW-0548">Nucleotidyltransferase</keyword>
<keyword evidence="2 9" id="KW-0963">Cytoplasm</keyword>
<dbReference type="PANTHER" id="PTHR17490">
    <property type="entry name" value="SUA5"/>
    <property type="match status" value="1"/>
</dbReference>
<dbReference type="InterPro" id="IPR023535">
    <property type="entry name" value="TC-AMP_synthase"/>
</dbReference>
<dbReference type="Gene3D" id="3.90.870.10">
    <property type="entry name" value="DHBP synthase"/>
    <property type="match status" value="1"/>
</dbReference>
<dbReference type="PROSITE" id="PS51163">
    <property type="entry name" value="YRDC"/>
    <property type="match status" value="1"/>
</dbReference>
<evidence type="ECO:0000256" key="6">
    <source>
        <dbReference type="ARBA" id="ARBA00022741"/>
    </source>
</evidence>
<dbReference type="GO" id="GO:0003725">
    <property type="term" value="F:double-stranded RNA binding"/>
    <property type="evidence" value="ECO:0007669"/>
    <property type="project" value="InterPro"/>
</dbReference>
<dbReference type="PANTHER" id="PTHR17490:SF18">
    <property type="entry name" value="THREONYLCARBAMOYL-AMP SYNTHASE"/>
    <property type="match status" value="1"/>
</dbReference>
<protein>
    <recommendedName>
        <fullName evidence="9">Threonylcarbamoyl-AMP synthase</fullName>
        <shortName evidence="9">TC-AMP synthase</shortName>
        <ecNumber evidence="9">2.7.7.87</ecNumber>
    </recommendedName>
    <alternativeName>
        <fullName evidence="9">L-threonylcarbamoyladenylate synthase</fullName>
    </alternativeName>
    <alternativeName>
        <fullName evidence="9">t(6)A37 threonylcarbamoyladenosine biosynthesis protein TsaC</fullName>
    </alternativeName>
    <alternativeName>
        <fullName evidence="9">tRNA threonylcarbamoyladenosine biosynthesis protein TsaC</fullName>
    </alternativeName>
</protein>